<accession>A0A8X6TJZ3</accession>
<evidence type="ECO:0000313" key="2">
    <source>
        <dbReference type="EMBL" id="GFT17875.1"/>
    </source>
</evidence>
<dbReference type="OrthoDB" id="6408316at2759"/>
<proteinExistence type="predicted"/>
<keyword evidence="3" id="KW-1185">Reference proteome</keyword>
<dbReference type="EMBL" id="BMAW01010225">
    <property type="protein sequence ID" value="GFT17875.1"/>
    <property type="molecule type" value="Genomic_DNA"/>
</dbReference>
<organism evidence="2 3">
    <name type="scientific">Nephila pilipes</name>
    <name type="common">Giant wood spider</name>
    <name type="synonym">Nephila maculata</name>
    <dbReference type="NCBI Taxonomy" id="299642"/>
    <lineage>
        <taxon>Eukaryota</taxon>
        <taxon>Metazoa</taxon>
        <taxon>Ecdysozoa</taxon>
        <taxon>Arthropoda</taxon>
        <taxon>Chelicerata</taxon>
        <taxon>Arachnida</taxon>
        <taxon>Araneae</taxon>
        <taxon>Araneomorphae</taxon>
        <taxon>Entelegynae</taxon>
        <taxon>Araneoidea</taxon>
        <taxon>Nephilidae</taxon>
        <taxon>Nephila</taxon>
    </lineage>
</organism>
<dbReference type="AlphaFoldDB" id="A0A8X6TJZ3"/>
<feature type="transmembrane region" description="Helical" evidence="1">
    <location>
        <begin position="51"/>
        <end position="72"/>
    </location>
</feature>
<sequence>MQTPFSLLYPEAAKLTKLKNRATGLKRLGMSPAGLVPRWPTLPERLLSEMIAYHIIIALLEGCGRFSPFLLITESMRKCNLV</sequence>
<protein>
    <submittedName>
        <fullName evidence="2">Uncharacterized protein</fullName>
    </submittedName>
</protein>
<name>A0A8X6TJZ3_NEPPI</name>
<comment type="caution">
    <text evidence="2">The sequence shown here is derived from an EMBL/GenBank/DDBJ whole genome shotgun (WGS) entry which is preliminary data.</text>
</comment>
<reference evidence="2" key="1">
    <citation type="submission" date="2020-08" db="EMBL/GenBank/DDBJ databases">
        <title>Multicomponent nature underlies the extraordinary mechanical properties of spider dragline silk.</title>
        <authorList>
            <person name="Kono N."/>
            <person name="Nakamura H."/>
            <person name="Mori M."/>
            <person name="Yoshida Y."/>
            <person name="Ohtoshi R."/>
            <person name="Malay A.D."/>
            <person name="Moran D.A.P."/>
            <person name="Tomita M."/>
            <person name="Numata K."/>
            <person name="Arakawa K."/>
        </authorList>
    </citation>
    <scope>NUCLEOTIDE SEQUENCE</scope>
</reference>
<evidence type="ECO:0000313" key="3">
    <source>
        <dbReference type="Proteomes" id="UP000887013"/>
    </source>
</evidence>
<keyword evidence="1" id="KW-1133">Transmembrane helix</keyword>
<keyword evidence="1" id="KW-0472">Membrane</keyword>
<dbReference type="Proteomes" id="UP000887013">
    <property type="component" value="Unassembled WGS sequence"/>
</dbReference>
<gene>
    <name evidence="2" type="ORF">NPIL_428251</name>
</gene>
<evidence type="ECO:0000256" key="1">
    <source>
        <dbReference type="SAM" id="Phobius"/>
    </source>
</evidence>
<keyword evidence="1" id="KW-0812">Transmembrane</keyword>